<dbReference type="Pfam" id="PF04966">
    <property type="entry name" value="OprB"/>
    <property type="match status" value="1"/>
</dbReference>
<evidence type="ECO:0000259" key="4">
    <source>
        <dbReference type="PROSITE" id="PS51272"/>
    </source>
</evidence>
<feature type="signal peptide" evidence="2">
    <location>
        <begin position="1"/>
        <end position="22"/>
    </location>
</feature>
<dbReference type="InterPro" id="IPR051465">
    <property type="entry name" value="Cell_Envelope_Struct_Comp"/>
</dbReference>
<evidence type="ECO:0000256" key="1">
    <source>
        <dbReference type="ARBA" id="ARBA00008769"/>
    </source>
</evidence>
<evidence type="ECO:0000256" key="2">
    <source>
        <dbReference type="RuleBase" id="RU363072"/>
    </source>
</evidence>
<dbReference type="PROSITE" id="PS51272">
    <property type="entry name" value="SLH"/>
    <property type="match status" value="1"/>
</dbReference>
<accession>A0AAE3GNN2</accession>
<feature type="region of interest" description="Disordered" evidence="3">
    <location>
        <begin position="64"/>
        <end position="104"/>
    </location>
</feature>
<feature type="chain" id="PRO_5041773496" evidence="2">
    <location>
        <begin position="23"/>
        <end position="671"/>
    </location>
</feature>
<reference evidence="5" key="1">
    <citation type="submission" date="2022-06" db="EMBL/GenBank/DDBJ databases">
        <title>New cyanobacteria of genus Symplocastrum in benthos of Lake Baikal.</title>
        <authorList>
            <person name="Sorokovikova E."/>
            <person name="Tikhonova I."/>
            <person name="Krasnopeev A."/>
            <person name="Evseev P."/>
            <person name="Gladkikh A."/>
            <person name="Belykh O."/>
        </authorList>
    </citation>
    <scope>NUCLEOTIDE SEQUENCE</scope>
    <source>
        <strain evidence="5">BBK-W-15</strain>
    </source>
</reference>
<sequence length="671" mass="71450">MKKINCASPLNWIILGVNLAIASGGQGNAIAQNMPANEIPFPATEIINDGAAPLVTKGETEVAKETQTPSVASEKVAMGNGDSGDKQKNGKWGMETSEHSPALVTSNLSSTASFSTSQETFSELNSSIALDVENGSPPLPINQVTPVSELQLSDVKPTETNSQNLDSSLEKEIDAEDGLIEPGMEQITSVSQLSDVRPTDWAYQALATLVQRYGCIAGYPDGTYRGNRAMTRYEFAAGLNACLNRISEIIAGSTGSGVNTGDLDTLRKLQAEFTTELSTLQAKTDSLEERIAFQENHQFSTTTTLSGLVEMSLIGGFGDQKAVPSGQSPSQDLELNTVLAGLSFISFNTSFTGRDLLNVTKAAGGVNGFGSPVTGTDMTALAFGLDNDNDIFEGGIFYRFPLGDKGVVQVGTSGVSAGSVMPSLNPVISISAFGGSSPIYGLAGGGGIAMNYRFSEKLAAGFKYGGDTGSIANPLSGLFNGQYGAFTQVTFTPSTNLGIALNYARYYSKSPNLTGFTGSQFAQTPFGNNAPTSANAFSLQSQFRFATSFSMGAWVEYIHAKAESSYSVNSAIGTKGDEAESWNWAITAAFQDVGKRGSQLGFVFGMPPKSTDNDFSSREDQDTSYHIEAFYRYRYSDRIFITPSLLLITNPEHNNNNNDIWIVSLRTSFIF</sequence>
<dbReference type="PANTHER" id="PTHR43308:SF1">
    <property type="entry name" value="OUTER MEMBRANE PROTEIN ALPHA"/>
    <property type="match status" value="1"/>
</dbReference>
<evidence type="ECO:0000313" key="6">
    <source>
        <dbReference type="Proteomes" id="UP001204953"/>
    </source>
</evidence>
<dbReference type="NCBIfam" id="NF033921">
    <property type="entry name" value="por_somb"/>
    <property type="match status" value="1"/>
</dbReference>
<proteinExistence type="inferred from homology"/>
<feature type="domain" description="SLH" evidence="4">
    <location>
        <begin position="189"/>
        <end position="253"/>
    </location>
</feature>
<dbReference type="RefSeq" id="WP_254009979.1">
    <property type="nucleotide sequence ID" value="NZ_JAMZMM010000008.1"/>
</dbReference>
<dbReference type="EMBL" id="JAMZMM010000008">
    <property type="protein sequence ID" value="MCP2727161.1"/>
    <property type="molecule type" value="Genomic_DNA"/>
</dbReference>
<dbReference type="Gene3D" id="2.40.160.180">
    <property type="entry name" value="Carbohydrate-selective porin OprB"/>
    <property type="match status" value="1"/>
</dbReference>
<gene>
    <name evidence="5" type="ORF">NJ959_01565</name>
</gene>
<dbReference type="InterPro" id="IPR007049">
    <property type="entry name" value="Carb-sel_porin_OprB"/>
</dbReference>
<dbReference type="Pfam" id="PF00395">
    <property type="entry name" value="SLH"/>
    <property type="match status" value="1"/>
</dbReference>
<dbReference type="GO" id="GO:0008643">
    <property type="term" value="P:carbohydrate transport"/>
    <property type="evidence" value="ECO:0007669"/>
    <property type="project" value="InterPro"/>
</dbReference>
<dbReference type="InterPro" id="IPR001119">
    <property type="entry name" value="SLH_dom"/>
</dbReference>
<dbReference type="Proteomes" id="UP001204953">
    <property type="component" value="Unassembled WGS sequence"/>
</dbReference>
<organism evidence="5 6">
    <name type="scientific">Limnofasciculus baicalensis BBK-W-15</name>
    <dbReference type="NCBI Taxonomy" id="2699891"/>
    <lineage>
        <taxon>Bacteria</taxon>
        <taxon>Bacillati</taxon>
        <taxon>Cyanobacteriota</taxon>
        <taxon>Cyanophyceae</taxon>
        <taxon>Coleofasciculales</taxon>
        <taxon>Coleofasciculaceae</taxon>
        <taxon>Limnofasciculus</taxon>
        <taxon>Limnofasciculus baicalensis</taxon>
    </lineage>
</organism>
<protein>
    <submittedName>
        <fullName evidence="5">Iron uptake porin</fullName>
    </submittedName>
</protein>
<comment type="similarity">
    <text evidence="1 2">Belongs to the OprB family.</text>
</comment>
<evidence type="ECO:0000313" key="5">
    <source>
        <dbReference type="EMBL" id="MCP2727161.1"/>
    </source>
</evidence>
<dbReference type="GO" id="GO:0016020">
    <property type="term" value="C:membrane"/>
    <property type="evidence" value="ECO:0007669"/>
    <property type="project" value="InterPro"/>
</dbReference>
<dbReference type="GO" id="GO:0015288">
    <property type="term" value="F:porin activity"/>
    <property type="evidence" value="ECO:0007669"/>
    <property type="project" value="InterPro"/>
</dbReference>
<keyword evidence="2" id="KW-0732">Signal</keyword>
<dbReference type="PANTHER" id="PTHR43308">
    <property type="entry name" value="OUTER MEMBRANE PROTEIN ALPHA-RELATED"/>
    <property type="match status" value="1"/>
</dbReference>
<comment type="caution">
    <text evidence="5">The sequence shown here is derived from an EMBL/GenBank/DDBJ whole genome shotgun (WGS) entry which is preliminary data.</text>
</comment>
<dbReference type="InterPro" id="IPR047684">
    <property type="entry name" value="Por_som-like"/>
</dbReference>
<dbReference type="InterPro" id="IPR038673">
    <property type="entry name" value="OprB_sf"/>
</dbReference>
<dbReference type="AlphaFoldDB" id="A0AAE3GNN2"/>
<name>A0AAE3GNN2_9CYAN</name>
<evidence type="ECO:0000256" key="3">
    <source>
        <dbReference type="SAM" id="MobiDB-lite"/>
    </source>
</evidence>
<keyword evidence="6" id="KW-1185">Reference proteome</keyword>